<dbReference type="Pfam" id="PF12957">
    <property type="entry name" value="DUF3846"/>
    <property type="match status" value="1"/>
</dbReference>
<dbReference type="AlphaFoldDB" id="A0A4D7AS57"/>
<protein>
    <submittedName>
        <fullName evidence="3">DUF3846 domain-containing protein</fullName>
    </submittedName>
</protein>
<gene>
    <name evidence="3" type="ORF">EIO64_05465</name>
</gene>
<sequence length="129" mass="14376">MTILVVEPMKTPTVQEIDGSLESMQRIVGGDIEAVYPFDDPVALVCHGEGKLLGLPMNRALTDESGVPYDIVCGTFFVVGIGDEDFTSLTEQQIEKYRKKYANEMVFSVPVPSGNHKKQCNKEKNEHER</sequence>
<reference evidence="4" key="1">
    <citation type="submission" date="2018-12" db="EMBL/GenBank/DDBJ databases">
        <title>Dusodibacter welbiota gen. nov., sp. nov., isolated from human faeces and emended description of the Oscillibacter genus.</title>
        <authorList>
            <person name="Le Roy T."/>
            <person name="Van der Smissen P."/>
            <person name="Delzenne N."/>
            <person name="Muccioli G."/>
            <person name="Collet J.F."/>
            <person name="Cani P.D."/>
        </authorList>
    </citation>
    <scope>NUCLEOTIDE SEQUENCE [LARGE SCALE GENOMIC DNA]</scope>
    <source>
        <strain evidence="4">J115</strain>
    </source>
</reference>
<evidence type="ECO:0000259" key="2">
    <source>
        <dbReference type="Pfam" id="PF12957"/>
    </source>
</evidence>
<keyword evidence="4" id="KW-1185">Reference proteome</keyword>
<feature type="region of interest" description="Disordered" evidence="1">
    <location>
        <begin position="110"/>
        <end position="129"/>
    </location>
</feature>
<organism evidence="3 4">
    <name type="scientific">Dysosmobacter welbionis</name>
    <dbReference type="NCBI Taxonomy" id="2093857"/>
    <lineage>
        <taxon>Bacteria</taxon>
        <taxon>Bacillati</taxon>
        <taxon>Bacillota</taxon>
        <taxon>Clostridia</taxon>
        <taxon>Eubacteriales</taxon>
        <taxon>Oscillospiraceae</taxon>
        <taxon>Dysosmobacter</taxon>
    </lineage>
</organism>
<evidence type="ECO:0000313" key="3">
    <source>
        <dbReference type="EMBL" id="QCI58736.1"/>
    </source>
</evidence>
<dbReference type="RefSeq" id="WP_136890980.1">
    <property type="nucleotide sequence ID" value="NZ_CP034413.3"/>
</dbReference>
<dbReference type="InterPro" id="IPR024559">
    <property type="entry name" value="DUF3846"/>
</dbReference>
<dbReference type="Proteomes" id="UP000298642">
    <property type="component" value="Chromosome"/>
</dbReference>
<evidence type="ECO:0000313" key="4">
    <source>
        <dbReference type="Proteomes" id="UP000298642"/>
    </source>
</evidence>
<dbReference type="EMBL" id="CP034413">
    <property type="protein sequence ID" value="QCI58736.1"/>
    <property type="molecule type" value="Genomic_DNA"/>
</dbReference>
<accession>A0A4D7AS57</accession>
<dbReference type="KEGG" id="obj:EIO64_05465"/>
<feature type="compositionally biased region" description="Basic and acidic residues" evidence="1">
    <location>
        <begin position="120"/>
        <end position="129"/>
    </location>
</feature>
<proteinExistence type="predicted"/>
<evidence type="ECO:0000256" key="1">
    <source>
        <dbReference type="SAM" id="MobiDB-lite"/>
    </source>
</evidence>
<feature type="domain" description="DUF3846" evidence="2">
    <location>
        <begin position="1"/>
        <end position="101"/>
    </location>
</feature>
<name>A0A4D7AS57_9FIRM</name>